<dbReference type="Gene3D" id="3.30.70.1900">
    <property type="match status" value="1"/>
</dbReference>
<accession>A0A0N0RFL4</accession>
<feature type="domain" description="CRISPR-associated protein Cas6 C-terminal" evidence="1">
    <location>
        <begin position="210"/>
        <end position="330"/>
    </location>
</feature>
<sequence length="338" mass="37794">MYLFPSEWPELRVLVLDIVLEAATPAVLSSWPGSAVRGSLLTALRQHVCTHSPNLTCPVCWLIAREDPQWRWGRTPARPYALAVPGEQGRPTGQRLHNSTAEWRRFAPGAPFQFRLTLFGEATHLLPYLVATLPCMGENGLGRRLDELGGRRGQFVLRSIEAVHPLTQTRQPLVEAGRLVGDVSACLVSTQDVLALAAAWESQRAFTVFFDTPMRLIERRALCKTPRFRPLFQRALDRLEALMEQYGGKRPRWGDLLALFDLAERVRVADSETTWVELWSGSQRTQRITPLSGFVGQATFVADDWSPFAPLLAWMPIIQVGKDVVKGNGALRVSPAHL</sequence>
<dbReference type="OrthoDB" id="151348at2"/>
<dbReference type="Proteomes" id="UP000037784">
    <property type="component" value="Unassembled WGS sequence"/>
</dbReference>
<comment type="caution">
    <text evidence="2">The sequence shown here is derived from an EMBL/GenBank/DDBJ whole genome shotgun (WGS) entry which is preliminary data.</text>
</comment>
<dbReference type="RefSeq" id="WP_054493163.1">
    <property type="nucleotide sequence ID" value="NZ_BBZA01000137.1"/>
</dbReference>
<evidence type="ECO:0000259" key="1">
    <source>
        <dbReference type="Pfam" id="PF10040"/>
    </source>
</evidence>
<dbReference type="InParanoid" id="A0A0N0RFL4"/>
<keyword evidence="3" id="KW-1185">Reference proteome</keyword>
<organism evidence="2 3">
    <name type="scientific">Ardenticatena maritima</name>
    <dbReference type="NCBI Taxonomy" id="872965"/>
    <lineage>
        <taxon>Bacteria</taxon>
        <taxon>Bacillati</taxon>
        <taxon>Chloroflexota</taxon>
        <taxon>Ardenticatenia</taxon>
        <taxon>Ardenticatenales</taxon>
        <taxon>Ardenticatenaceae</taxon>
        <taxon>Ardenticatena</taxon>
    </lineage>
</organism>
<reference evidence="3" key="1">
    <citation type="submission" date="2015-08" db="EMBL/GenBank/DDBJ databases">
        <title>Draft Genome Sequence of a Heterotrophic Facultative Anaerobic Bacterium Ardenticatena maritima Strain 110S.</title>
        <authorList>
            <person name="Kawaichi S."/>
            <person name="Yoshida T."/>
            <person name="Sako Y."/>
            <person name="Nakamura R."/>
        </authorList>
    </citation>
    <scope>NUCLEOTIDE SEQUENCE [LARGE SCALE GENOMIC DNA]</scope>
    <source>
        <strain evidence="3">110S</strain>
    </source>
</reference>
<dbReference type="EMBL" id="BBZA01000137">
    <property type="protein sequence ID" value="GAP63308.1"/>
    <property type="molecule type" value="Genomic_DNA"/>
</dbReference>
<name>A0A0N0RFL4_9CHLR</name>
<dbReference type="InterPro" id="IPR019267">
    <property type="entry name" value="CRISPR-assoc_Cas6_C"/>
</dbReference>
<proteinExistence type="predicted"/>
<evidence type="ECO:0000313" key="3">
    <source>
        <dbReference type="Proteomes" id="UP000037784"/>
    </source>
</evidence>
<gene>
    <name evidence="2" type="ORF">ARMA_1731</name>
</gene>
<dbReference type="AlphaFoldDB" id="A0A0N0RFL4"/>
<protein>
    <recommendedName>
        <fullName evidence="1">CRISPR-associated protein Cas6 C-terminal domain-containing protein</fullName>
    </recommendedName>
</protein>
<dbReference type="Pfam" id="PF10040">
    <property type="entry name" value="CRISPR_Cas6"/>
    <property type="match status" value="1"/>
</dbReference>
<evidence type="ECO:0000313" key="2">
    <source>
        <dbReference type="EMBL" id="GAP63308.1"/>
    </source>
</evidence>